<gene>
    <name evidence="2" type="ORF">OJ16_09580</name>
</gene>
<evidence type="ECO:0000313" key="3">
    <source>
        <dbReference type="Proteomes" id="UP000031672"/>
    </source>
</evidence>
<protein>
    <submittedName>
        <fullName evidence="2">Chromosome partitioning protein ParA</fullName>
    </submittedName>
</protein>
<sequence>MKLKTTLLAASVALALVGCGSDSDNNNNSSSDNNGNNGGSTSQLAEKAVIAVPTEGKFIDAKVIGLFYKTGDVTDFTTNEGAFDIDQENPNVTFILGNEFGGLVLGSSSGRHVVTPYEAVGTQDRAVNLARLLLTINENDVDPVDAAEIAIPSQITGALEGSEILSLLAKVQLDDFEPGVGLNAVNAVFTALSIPVEKLVSAEDALKHFETAPGSLAKTTDRGSDVALTHWAKGSNWTFVERSSKQRVSYDHGRDFDLVLQMDRTLGEELYTKVTGLSVMYFKSTKEALVGLPGSNDGSVSGDKMAMYLTCEDQGGEADISRNNTDGFTVVTCDDEAMFIEDIDPKFAALQSAGGNFVYSFVNPSSTSESEEKFLWNEMTEFGGVYECMAKSSCTEQAMTKYEVVRRNDADEGDSQEQWQTETMSGSYDPITDVYTQVRRKYEENSGYISEEINFIYPVEKMGIDRYVDFVGTWKVTNTANHGSSVVTETWEFTETGVIIDGKETSYQELAMMDYWWFGTNKAGLSKAALDQLNSTIRWNDRMDGESEDKFKVNRFSYIPAGKNWDRGVLTSYTLDQETGNKLSTVTMQKI</sequence>
<dbReference type="OrthoDB" id="5592990at2"/>
<feature type="chain" id="PRO_5012226869" evidence="1">
    <location>
        <begin position="16"/>
        <end position="591"/>
    </location>
</feature>
<name>A0A0C2NSF6_9VIBR</name>
<feature type="signal peptide" evidence="1">
    <location>
        <begin position="1"/>
        <end position="15"/>
    </location>
</feature>
<dbReference type="AlphaFoldDB" id="A0A0C2NSF6"/>
<dbReference type="Proteomes" id="UP000031672">
    <property type="component" value="Unassembled WGS sequence"/>
</dbReference>
<comment type="caution">
    <text evidence="2">The sequence shown here is derived from an EMBL/GenBank/DDBJ whole genome shotgun (WGS) entry which is preliminary data.</text>
</comment>
<evidence type="ECO:0000256" key="1">
    <source>
        <dbReference type="SAM" id="SignalP"/>
    </source>
</evidence>
<keyword evidence="3" id="KW-1185">Reference proteome</keyword>
<keyword evidence="1" id="KW-0732">Signal</keyword>
<evidence type="ECO:0000313" key="2">
    <source>
        <dbReference type="EMBL" id="KII78693.1"/>
    </source>
</evidence>
<dbReference type="RefSeq" id="WP_040989817.1">
    <property type="nucleotide sequence ID" value="NZ_JTKH01000013.1"/>
</dbReference>
<proteinExistence type="predicted"/>
<reference evidence="2 3" key="1">
    <citation type="submission" date="2014-11" db="EMBL/GenBank/DDBJ databases">
        <title>Draft Genome Sequence of Vibrio piscirenalis strains CECT 8603T and CECT 8604, two marine Gammaproteobacterium isolated from cultured gilthead sea bream (Sparus aurata).</title>
        <authorList>
            <person name="Arahal D.R."/>
            <person name="Rodrigo-Torres L."/>
            <person name="Lucena T."/>
            <person name="Pujalte M.J."/>
        </authorList>
    </citation>
    <scope>NUCLEOTIDE SEQUENCE [LARGE SCALE GENOMIC DNA]</scope>
    <source>
        <strain evidence="2 3">DCR 1-4-2</strain>
    </source>
</reference>
<accession>A0A0C2K9J8</accession>
<accession>A0A0C2NSF6</accession>
<dbReference type="PROSITE" id="PS51257">
    <property type="entry name" value="PROKAR_LIPOPROTEIN"/>
    <property type="match status" value="1"/>
</dbReference>
<dbReference type="STRING" id="1461322.OJ16_09580"/>
<organism evidence="2 3">
    <name type="scientific">Vibrio renipiscarius</name>
    <dbReference type="NCBI Taxonomy" id="1461322"/>
    <lineage>
        <taxon>Bacteria</taxon>
        <taxon>Pseudomonadati</taxon>
        <taxon>Pseudomonadota</taxon>
        <taxon>Gammaproteobacteria</taxon>
        <taxon>Vibrionales</taxon>
        <taxon>Vibrionaceae</taxon>
        <taxon>Vibrio</taxon>
    </lineage>
</organism>
<dbReference type="EMBL" id="JTKH01000013">
    <property type="protein sequence ID" value="KII78693.1"/>
    <property type="molecule type" value="Genomic_DNA"/>
</dbReference>